<feature type="domain" description="HD/PDEase" evidence="1">
    <location>
        <begin position="55"/>
        <end position="196"/>
    </location>
</feature>
<evidence type="ECO:0000313" key="3">
    <source>
        <dbReference type="Proteomes" id="UP000238823"/>
    </source>
</evidence>
<proteinExistence type="predicted"/>
<dbReference type="GO" id="GO:0008832">
    <property type="term" value="F:dGTPase activity"/>
    <property type="evidence" value="ECO:0007669"/>
    <property type="project" value="TreeGrafter"/>
</dbReference>
<dbReference type="GO" id="GO:0006203">
    <property type="term" value="P:dGTP catabolic process"/>
    <property type="evidence" value="ECO:0007669"/>
    <property type="project" value="TreeGrafter"/>
</dbReference>
<dbReference type="EMBL" id="PVNL01000015">
    <property type="protein sequence ID" value="PRQ09660.1"/>
    <property type="molecule type" value="Genomic_DNA"/>
</dbReference>
<dbReference type="RefSeq" id="WP_181233071.1">
    <property type="nucleotide sequence ID" value="NZ_PVNL01000015.1"/>
</dbReference>
<dbReference type="Proteomes" id="UP000238823">
    <property type="component" value="Unassembled WGS sequence"/>
</dbReference>
<organism evidence="2 3">
    <name type="scientific">Enhygromyxa salina</name>
    <dbReference type="NCBI Taxonomy" id="215803"/>
    <lineage>
        <taxon>Bacteria</taxon>
        <taxon>Pseudomonadati</taxon>
        <taxon>Myxococcota</taxon>
        <taxon>Polyangia</taxon>
        <taxon>Nannocystales</taxon>
        <taxon>Nannocystaceae</taxon>
        <taxon>Enhygromyxa</taxon>
    </lineage>
</organism>
<dbReference type="PANTHER" id="PTHR11373:SF4">
    <property type="entry name" value="DEOXYNUCLEOSIDE TRIPHOSPHATE TRIPHOSPHOHYDROLASE SAMHD1"/>
    <property type="match status" value="1"/>
</dbReference>
<sequence length="439" mass="48912">MILRDPVHGLISFSLRDGPRSAGHRLLVRLIDTREVQRLRRIRALGLASLAFPGGEHSRFAHAVGSAHVMQRYLERVRSLVDELPSHDRIDPWWEAIALAAALLHDLGHGPLSHTFEQVVPKAHARAHEAWTTQIIMDPDTEVHAALREFDEQAPAAVERLIHGVCPIRHLARAVSGTFDVDRCDYLMRDSHMTGVRYGLLDLDWLLASLRLYLPAGASAATLAVDGAKGLTAVESFFLARLYMYRQLYLHKAVRAAEVTIRALFRRLGELLQDDARAAPGTPAAIVELFRGRELSTREYLDLDDSALETALWHYAGGHDHRQSDPILGPLAVAVRERKLLKSVKLRDEITDEQVRARVDPVVTAAGFDPRYFAATDRVKIHAYVEDEALVVLSGPRVQSLLEASPLMHALSSQVFVSHRVMFPAAAREAVSAAVEEFR</sequence>
<comment type="caution">
    <text evidence="2">The sequence shown here is derived from an EMBL/GenBank/DDBJ whole genome shotgun (WGS) entry which is preliminary data.</text>
</comment>
<name>A0A2S9YX55_9BACT</name>
<reference evidence="2 3" key="1">
    <citation type="submission" date="2018-03" db="EMBL/GenBank/DDBJ databases">
        <title>Draft Genome Sequences of the Obligatory Marine Myxobacteria Enhygromyxa salina SWB007.</title>
        <authorList>
            <person name="Poehlein A."/>
            <person name="Moghaddam J.A."/>
            <person name="Harms H."/>
            <person name="Alanjari M."/>
            <person name="Koenig G.M."/>
            <person name="Daniel R."/>
            <person name="Schaeberle T.F."/>
        </authorList>
    </citation>
    <scope>NUCLEOTIDE SEQUENCE [LARGE SCALE GENOMIC DNA]</scope>
    <source>
        <strain evidence="2 3">SWB007</strain>
    </source>
</reference>
<dbReference type="InterPro" id="IPR050135">
    <property type="entry name" value="dGTPase-like"/>
</dbReference>
<accession>A0A2S9YX55</accession>
<evidence type="ECO:0000259" key="1">
    <source>
        <dbReference type="SMART" id="SM00471"/>
    </source>
</evidence>
<dbReference type="InterPro" id="IPR003607">
    <property type="entry name" value="HD/PDEase_dom"/>
</dbReference>
<dbReference type="Gene3D" id="1.10.3210.10">
    <property type="entry name" value="Hypothetical protein af1432"/>
    <property type="match status" value="1"/>
</dbReference>
<dbReference type="SMART" id="SM00471">
    <property type="entry name" value="HDc"/>
    <property type="match status" value="1"/>
</dbReference>
<protein>
    <recommendedName>
        <fullName evidence="1">HD/PDEase domain-containing protein</fullName>
    </recommendedName>
</protein>
<gene>
    <name evidence="2" type="ORF">ENSA7_07220</name>
</gene>
<evidence type="ECO:0000313" key="2">
    <source>
        <dbReference type="EMBL" id="PRQ09660.1"/>
    </source>
</evidence>
<dbReference type="CDD" id="cd00077">
    <property type="entry name" value="HDc"/>
    <property type="match status" value="1"/>
</dbReference>
<dbReference type="PANTHER" id="PTHR11373">
    <property type="entry name" value="DEOXYNUCLEOSIDE TRIPHOSPHATE TRIPHOSPHOHYDROLASE"/>
    <property type="match status" value="1"/>
</dbReference>
<dbReference type="AlphaFoldDB" id="A0A2S9YX55"/>
<dbReference type="SUPFAM" id="SSF109604">
    <property type="entry name" value="HD-domain/PDEase-like"/>
    <property type="match status" value="1"/>
</dbReference>